<dbReference type="EMBL" id="OU015566">
    <property type="protein sequence ID" value="CAG5102623.1"/>
    <property type="molecule type" value="Genomic_DNA"/>
</dbReference>
<accession>A0ABN7SP36</accession>
<keyword evidence="1" id="KW-0812">Transmembrane</keyword>
<dbReference type="Gene3D" id="3.40.50.300">
    <property type="entry name" value="P-loop containing nucleotide triphosphate hydrolases"/>
    <property type="match status" value="1"/>
</dbReference>
<evidence type="ECO:0000313" key="3">
    <source>
        <dbReference type="Proteomes" id="UP001158576"/>
    </source>
</evidence>
<gene>
    <name evidence="2" type="ORF">OKIOD_LOCUS9153</name>
</gene>
<protein>
    <submittedName>
        <fullName evidence="2">Oidioi.mRNA.OKI2018_I69.chr1.g388.t1.cds</fullName>
    </submittedName>
</protein>
<dbReference type="PANTHER" id="PTHR36978">
    <property type="entry name" value="P-LOOP CONTAINING NUCLEOTIDE TRIPHOSPHATE HYDROLASE"/>
    <property type="match status" value="1"/>
</dbReference>
<evidence type="ECO:0000256" key="1">
    <source>
        <dbReference type="SAM" id="Phobius"/>
    </source>
</evidence>
<keyword evidence="1" id="KW-0472">Membrane</keyword>
<keyword evidence="1" id="KW-1133">Transmembrane helix</keyword>
<organism evidence="2 3">
    <name type="scientific">Oikopleura dioica</name>
    <name type="common">Tunicate</name>
    <dbReference type="NCBI Taxonomy" id="34765"/>
    <lineage>
        <taxon>Eukaryota</taxon>
        <taxon>Metazoa</taxon>
        <taxon>Chordata</taxon>
        <taxon>Tunicata</taxon>
        <taxon>Appendicularia</taxon>
        <taxon>Copelata</taxon>
        <taxon>Oikopleuridae</taxon>
        <taxon>Oikopleura</taxon>
    </lineage>
</organism>
<dbReference type="InterPro" id="IPR040632">
    <property type="entry name" value="Sulfotransfer_4"/>
</dbReference>
<sequence>MKVIGCGFGRTGTLSLKTALDDLGFGPTYHMFENIKNNDSNFWTKVGLEKDPKRRQQFLKKFFDESTYQSTVDFPGNVFFQDLMEIYPDAKVILSVRDSPEIWAKSAQATIFGYESGSRWSFERLPVVKELLRFIPGIGSYQLTKMIETNVPRMYLGKEPDYSVAGLADTYSSWSEFCEAEISEEKLLIFNVKEGWKPLCQFLQVPFPDEIFPRANDRKTFNNLHIVKQEGRVIIAVFVLYFFLLFAVFELFF</sequence>
<reference evidence="2 3" key="1">
    <citation type="submission" date="2021-04" db="EMBL/GenBank/DDBJ databases">
        <authorList>
            <person name="Bliznina A."/>
        </authorList>
    </citation>
    <scope>NUCLEOTIDE SEQUENCE [LARGE SCALE GENOMIC DNA]</scope>
</reference>
<keyword evidence="3" id="KW-1185">Reference proteome</keyword>
<dbReference type="SUPFAM" id="SSF52540">
    <property type="entry name" value="P-loop containing nucleoside triphosphate hydrolases"/>
    <property type="match status" value="1"/>
</dbReference>
<dbReference type="PANTHER" id="PTHR36978:SF4">
    <property type="entry name" value="P-LOOP CONTAINING NUCLEOSIDE TRIPHOSPHATE HYDROLASE PROTEIN"/>
    <property type="match status" value="1"/>
</dbReference>
<name>A0ABN7SP36_OIKDI</name>
<proteinExistence type="predicted"/>
<feature type="transmembrane region" description="Helical" evidence="1">
    <location>
        <begin position="233"/>
        <end position="252"/>
    </location>
</feature>
<dbReference type="Pfam" id="PF17784">
    <property type="entry name" value="Sulfotransfer_4"/>
    <property type="match status" value="1"/>
</dbReference>
<dbReference type="Proteomes" id="UP001158576">
    <property type="component" value="Chromosome 1"/>
</dbReference>
<evidence type="ECO:0000313" key="2">
    <source>
        <dbReference type="EMBL" id="CAG5102623.1"/>
    </source>
</evidence>
<dbReference type="InterPro" id="IPR027417">
    <property type="entry name" value="P-loop_NTPase"/>
</dbReference>